<protein>
    <submittedName>
        <fullName evidence="2">Uncharacterized protein</fullName>
    </submittedName>
</protein>
<keyword evidence="1" id="KW-0472">Membrane</keyword>
<reference evidence="2" key="1">
    <citation type="submission" date="2009-02" db="EMBL/GenBank/DDBJ databases">
        <title>The Genome Sequence of Ajellomyces capsulatus strain G186AR.</title>
        <authorList>
            <consortium name="The Broad Institute Genome Sequencing Platform"/>
            <person name="Champion M."/>
            <person name="Cuomo C."/>
            <person name="Ma L.-J."/>
            <person name="Henn M.R."/>
            <person name="Sil A."/>
            <person name="Goldman B."/>
            <person name="Young S.K."/>
            <person name="Kodira C.D."/>
            <person name="Zeng Q."/>
            <person name="Koehrsen M."/>
            <person name="Alvarado L."/>
            <person name="Berlin A."/>
            <person name="Borenstein D."/>
            <person name="Chen Z."/>
            <person name="Engels R."/>
            <person name="Freedman E."/>
            <person name="Gellesch M."/>
            <person name="Goldberg J."/>
            <person name="Griggs A."/>
            <person name="Gujja S."/>
            <person name="Heiman D."/>
            <person name="Hepburn T."/>
            <person name="Howarth C."/>
            <person name="Jen D."/>
            <person name="Larson L."/>
            <person name="Lewis B."/>
            <person name="Mehta T."/>
            <person name="Park D."/>
            <person name="Pearson M."/>
            <person name="Roberts A."/>
            <person name="Saif S."/>
            <person name="Shea T."/>
            <person name="Shenoy N."/>
            <person name="Sisk P."/>
            <person name="Stolte C."/>
            <person name="Sykes S."/>
            <person name="Walk T."/>
            <person name="White J."/>
            <person name="Yandava C."/>
            <person name="Klein B."/>
            <person name="McEwen J.G."/>
            <person name="Puccia R."/>
            <person name="Goldman G.H."/>
            <person name="Felipe M.S."/>
            <person name="Nino-Vega G."/>
            <person name="San-Blas G."/>
            <person name="Taylor J."/>
            <person name="Mendoza L."/>
            <person name="Galagan J."/>
            <person name="Nusbaum C."/>
            <person name="Birren B."/>
        </authorList>
    </citation>
    <scope>NUCLEOTIDE SEQUENCE</scope>
    <source>
        <strain evidence="2">G186AR</strain>
    </source>
</reference>
<gene>
    <name evidence="2" type="ORF">HCBG_04752</name>
</gene>
<evidence type="ECO:0000256" key="1">
    <source>
        <dbReference type="SAM" id="Phobius"/>
    </source>
</evidence>
<dbReference type="HOGENOM" id="CLU_1214471_0_0_1"/>
<dbReference type="Proteomes" id="UP000001631">
    <property type="component" value="Unassembled WGS sequence"/>
</dbReference>
<keyword evidence="3" id="KW-1185">Reference proteome</keyword>
<evidence type="ECO:0000313" key="2">
    <source>
        <dbReference type="EMBL" id="EEH06532.1"/>
    </source>
</evidence>
<dbReference type="RefSeq" id="XP_045287013.1">
    <property type="nucleotide sequence ID" value="XM_045431801.1"/>
</dbReference>
<dbReference type="AlphaFoldDB" id="C0NNM2"/>
<feature type="transmembrane region" description="Helical" evidence="1">
    <location>
        <begin position="122"/>
        <end position="142"/>
    </location>
</feature>
<dbReference type="STRING" id="447093.C0NNM2"/>
<accession>C0NNM2</accession>
<keyword evidence="1" id="KW-1133">Transmembrane helix</keyword>
<keyword evidence="1" id="KW-0812">Transmembrane</keyword>
<dbReference type="GeneID" id="69037768"/>
<dbReference type="InParanoid" id="C0NNM2"/>
<sequence length="228" mass="26211">MPRELSSRRSNVNQMPPRQIIIGCDLGIVSRRVGLLHIFIYLVSQCLQRRHQLTNRKGTLSNFSLQRILMVQGRVVSSLPLQEDHLNLDMVLALNHEGTLLWRSQDQMWDEYELALPQHRTLYILSLFAVAYFVFSLLDLMVNARTPTIMSISYESISMDHDKPEAVSPHFHEILGDDVELTSDTGTRVGHHLFLDEASQVKEERKTSGESVWRVLNERQINMIAFSG</sequence>
<proteinExistence type="predicted"/>
<name>C0NNM2_AJECG</name>
<organism evidence="2 3">
    <name type="scientific">Ajellomyces capsulatus (strain G186AR / H82 / ATCC MYA-2454 / RMSCC 2432)</name>
    <name type="common">Darling's disease fungus</name>
    <name type="synonym">Histoplasma capsulatum</name>
    <dbReference type="NCBI Taxonomy" id="447093"/>
    <lineage>
        <taxon>Eukaryota</taxon>
        <taxon>Fungi</taxon>
        <taxon>Dikarya</taxon>
        <taxon>Ascomycota</taxon>
        <taxon>Pezizomycotina</taxon>
        <taxon>Eurotiomycetes</taxon>
        <taxon>Eurotiomycetidae</taxon>
        <taxon>Onygenales</taxon>
        <taxon>Ajellomycetaceae</taxon>
        <taxon>Histoplasma</taxon>
    </lineage>
</organism>
<evidence type="ECO:0000313" key="3">
    <source>
        <dbReference type="Proteomes" id="UP000001631"/>
    </source>
</evidence>
<dbReference type="EMBL" id="GG663368">
    <property type="protein sequence ID" value="EEH06532.1"/>
    <property type="molecule type" value="Genomic_DNA"/>
</dbReference>